<proteinExistence type="predicted"/>
<comment type="caution">
    <text evidence="1">The sequence shown here is derived from an EMBL/GenBank/DDBJ whole genome shotgun (WGS) entry which is preliminary data.</text>
</comment>
<gene>
    <name evidence="1" type="ORF">BV22DRAFT_1067197</name>
</gene>
<reference evidence="1" key="1">
    <citation type="journal article" date="2021" name="New Phytol.">
        <title>Evolutionary innovations through gain and loss of genes in the ectomycorrhizal Boletales.</title>
        <authorList>
            <person name="Wu G."/>
            <person name="Miyauchi S."/>
            <person name="Morin E."/>
            <person name="Kuo A."/>
            <person name="Drula E."/>
            <person name="Varga T."/>
            <person name="Kohler A."/>
            <person name="Feng B."/>
            <person name="Cao Y."/>
            <person name="Lipzen A."/>
            <person name="Daum C."/>
            <person name="Hundley H."/>
            <person name="Pangilinan J."/>
            <person name="Johnson J."/>
            <person name="Barry K."/>
            <person name="LaButti K."/>
            <person name="Ng V."/>
            <person name="Ahrendt S."/>
            <person name="Min B."/>
            <person name="Choi I.G."/>
            <person name="Park H."/>
            <person name="Plett J.M."/>
            <person name="Magnuson J."/>
            <person name="Spatafora J.W."/>
            <person name="Nagy L.G."/>
            <person name="Henrissat B."/>
            <person name="Grigoriev I.V."/>
            <person name="Yang Z.L."/>
            <person name="Xu J."/>
            <person name="Martin F.M."/>
        </authorList>
    </citation>
    <scope>NUCLEOTIDE SEQUENCE</scope>
    <source>
        <strain evidence="1">KUC20120723A-06</strain>
    </source>
</reference>
<dbReference type="Proteomes" id="UP000790709">
    <property type="component" value="Unassembled WGS sequence"/>
</dbReference>
<keyword evidence="2" id="KW-1185">Reference proteome</keyword>
<accession>A0ACB8BFB7</accession>
<evidence type="ECO:0000313" key="2">
    <source>
        <dbReference type="Proteomes" id="UP000790709"/>
    </source>
</evidence>
<sequence length="368" mass="38706">MRGIPAICLLLVGASQAANVYLTPSEALPSRLSPKSASLVISRHLGLEQFEAIGLGDSGENYAALLGERDFIGEGTKNALFLVVDEAYSEDIIPPTMQPAFSISGSPAPSSLSSLVSTYLQRARHAYSLVYSDLSVPSKGLPRVLDIFSAPTPANEAFLSEVLALTEFLEVISDDKFAAVELNGLTQLAAAYGRSSEQYITATHTIRALIETGAADTRNRIAVLALPLMSVTQSKRQPPQQSPLPIPDTPDSPPERRVSTCLTTASACANATNTCSGRGECVSTLKAGQECFVCSCSTTKNSNGQTENWAGAMCERKDVSGPFVLIAGTVIALILLMGASVSLLYSIGSYQLPSILTGGVAGGVRKDQ</sequence>
<evidence type="ECO:0000313" key="1">
    <source>
        <dbReference type="EMBL" id="KAH7924219.1"/>
    </source>
</evidence>
<dbReference type="EMBL" id="MU266430">
    <property type="protein sequence ID" value="KAH7924219.1"/>
    <property type="molecule type" value="Genomic_DNA"/>
</dbReference>
<organism evidence="1 2">
    <name type="scientific">Leucogyrophana mollusca</name>
    <dbReference type="NCBI Taxonomy" id="85980"/>
    <lineage>
        <taxon>Eukaryota</taxon>
        <taxon>Fungi</taxon>
        <taxon>Dikarya</taxon>
        <taxon>Basidiomycota</taxon>
        <taxon>Agaricomycotina</taxon>
        <taxon>Agaricomycetes</taxon>
        <taxon>Agaricomycetidae</taxon>
        <taxon>Boletales</taxon>
        <taxon>Boletales incertae sedis</taxon>
        <taxon>Leucogyrophana</taxon>
    </lineage>
</organism>
<name>A0ACB8BFB7_9AGAM</name>
<protein>
    <submittedName>
        <fullName evidence="1">Uncharacterized protein</fullName>
    </submittedName>
</protein>